<reference evidence="3" key="2">
    <citation type="submission" date="2015-01" db="EMBL/GenBank/DDBJ databases">
        <title>Evolutionary Origins and Diversification of the Mycorrhizal Mutualists.</title>
        <authorList>
            <consortium name="DOE Joint Genome Institute"/>
            <consortium name="Mycorrhizal Genomics Consortium"/>
            <person name="Kohler A."/>
            <person name="Kuo A."/>
            <person name="Nagy L.G."/>
            <person name="Floudas D."/>
            <person name="Copeland A."/>
            <person name="Barry K.W."/>
            <person name="Cichocki N."/>
            <person name="Veneault-Fourrey C."/>
            <person name="LaButti K."/>
            <person name="Lindquist E.A."/>
            <person name="Lipzen A."/>
            <person name="Lundell T."/>
            <person name="Morin E."/>
            <person name="Murat C."/>
            <person name="Riley R."/>
            <person name="Ohm R."/>
            <person name="Sun H."/>
            <person name="Tunlid A."/>
            <person name="Henrissat B."/>
            <person name="Grigoriev I.V."/>
            <person name="Hibbett D.S."/>
            <person name="Martin F."/>
        </authorList>
    </citation>
    <scope>NUCLEOTIDE SEQUENCE [LARGE SCALE GENOMIC DNA]</scope>
    <source>
        <strain evidence="3">F 1598</strain>
    </source>
</reference>
<protein>
    <submittedName>
        <fullName evidence="2">Uncharacterized protein</fullName>
    </submittedName>
</protein>
<evidence type="ECO:0000313" key="2">
    <source>
        <dbReference type="EMBL" id="KIM73738.1"/>
    </source>
</evidence>
<dbReference type="InParanoid" id="A0A0C3AIT1"/>
<feature type="non-terminal residue" evidence="2">
    <location>
        <position position="206"/>
    </location>
</feature>
<organism evidence="2 3">
    <name type="scientific">Piloderma croceum (strain F 1598)</name>
    <dbReference type="NCBI Taxonomy" id="765440"/>
    <lineage>
        <taxon>Eukaryota</taxon>
        <taxon>Fungi</taxon>
        <taxon>Dikarya</taxon>
        <taxon>Basidiomycota</taxon>
        <taxon>Agaricomycotina</taxon>
        <taxon>Agaricomycetes</taxon>
        <taxon>Agaricomycetidae</taxon>
        <taxon>Atheliales</taxon>
        <taxon>Atheliaceae</taxon>
        <taxon>Piloderma</taxon>
    </lineage>
</organism>
<sequence length="206" mass="22745">MHQTPPQEALSMLRHRREAPAGFHARRHGQRQHTSLVPLHSPHRSLCVHELVLPDSMSMKASQLRTSRKVKSTTTPNINTASSSSVTTSKSASTIRKEAASALQHRRNHISSQIAATRAAASTIAVEGGAEPDIHVPGIVFVDDDMEWVNDDDEDDDPEISHVGGEREDRVRSAVEYIILPRYLFHFALHSIELTLILLSSDATLA</sequence>
<feature type="region of interest" description="Disordered" evidence="1">
    <location>
        <begin position="63"/>
        <end position="93"/>
    </location>
</feature>
<feature type="compositionally biased region" description="Low complexity" evidence="1">
    <location>
        <begin position="80"/>
        <end position="93"/>
    </location>
</feature>
<evidence type="ECO:0000256" key="1">
    <source>
        <dbReference type="SAM" id="MobiDB-lite"/>
    </source>
</evidence>
<gene>
    <name evidence="2" type="ORF">PILCRDRAFT_719188</name>
</gene>
<keyword evidence="3" id="KW-1185">Reference proteome</keyword>
<evidence type="ECO:0000313" key="3">
    <source>
        <dbReference type="Proteomes" id="UP000054166"/>
    </source>
</evidence>
<dbReference type="HOGENOM" id="CLU_1340376_0_0_1"/>
<dbReference type="EMBL" id="KN833074">
    <property type="protein sequence ID" value="KIM73738.1"/>
    <property type="molecule type" value="Genomic_DNA"/>
</dbReference>
<dbReference type="AlphaFoldDB" id="A0A0C3AIT1"/>
<accession>A0A0C3AIT1</accession>
<reference evidence="2 3" key="1">
    <citation type="submission" date="2014-04" db="EMBL/GenBank/DDBJ databases">
        <authorList>
            <consortium name="DOE Joint Genome Institute"/>
            <person name="Kuo A."/>
            <person name="Tarkka M."/>
            <person name="Buscot F."/>
            <person name="Kohler A."/>
            <person name="Nagy L.G."/>
            <person name="Floudas D."/>
            <person name="Copeland A."/>
            <person name="Barry K.W."/>
            <person name="Cichocki N."/>
            <person name="Veneault-Fourrey C."/>
            <person name="LaButti K."/>
            <person name="Lindquist E.A."/>
            <person name="Lipzen A."/>
            <person name="Lundell T."/>
            <person name="Morin E."/>
            <person name="Murat C."/>
            <person name="Sun H."/>
            <person name="Tunlid A."/>
            <person name="Henrissat B."/>
            <person name="Grigoriev I.V."/>
            <person name="Hibbett D.S."/>
            <person name="Martin F."/>
            <person name="Nordberg H.P."/>
            <person name="Cantor M.N."/>
            <person name="Hua S.X."/>
        </authorList>
    </citation>
    <scope>NUCLEOTIDE SEQUENCE [LARGE SCALE GENOMIC DNA]</scope>
    <source>
        <strain evidence="2 3">F 1598</strain>
    </source>
</reference>
<name>A0A0C3AIT1_PILCF</name>
<proteinExistence type="predicted"/>
<dbReference type="Proteomes" id="UP000054166">
    <property type="component" value="Unassembled WGS sequence"/>
</dbReference>